<dbReference type="InterPro" id="IPR000719">
    <property type="entry name" value="Prot_kinase_dom"/>
</dbReference>
<comment type="similarity">
    <text evidence="1">Belongs to the protein kinase superfamily.</text>
</comment>
<dbReference type="PANTHER" id="PTHR12984:SF16">
    <property type="entry name" value="BLACK MATCH, ISOFORM H"/>
    <property type="match status" value="1"/>
</dbReference>
<dbReference type="InterPro" id="IPR011009">
    <property type="entry name" value="Kinase-like_dom_sf"/>
</dbReference>
<dbReference type="Gene3D" id="1.25.10.10">
    <property type="entry name" value="Leucine-rich Repeat Variant"/>
    <property type="match status" value="1"/>
</dbReference>
<feature type="region of interest" description="Disordered" evidence="2">
    <location>
        <begin position="749"/>
        <end position="769"/>
    </location>
</feature>
<dbReference type="InterPro" id="IPR011989">
    <property type="entry name" value="ARM-like"/>
</dbReference>
<sequence>MIAELVNPGGGGGLPKFKQGPPSPIEQNPISQQFEIGRLVGSAGPEFVWKIYDAKRKSDNKDASIFFFEKKVAEKLHKPKRKETITEILRFGVRQLDRYKHPKLLSVLHPIEESSDSLAFATEPVMGSLANILGCLEDRLPQTVAQETREYEFLDIEHKYGLLQLTEALLFLHYNCKIIHRNVCPSSVIVNKKGTWKLAGMEFSEKCNETDLMNPIGCQGFTSKLPKMGQPDLDYTPPEVHATASCSPQSDMFSLGLLITALFNQGHSLLESQLSISIYTQRIEEMNTNLLSLLEKIPHHLQEPLQGLLNMDAKRRPNSQNFSIIKYFMDPGVHALQYLDVIQMKDSTHKTHYYHNLKQTLPAIPKKLWWQHILPSLQAELQSPEVLAAALQPLLYMIGNSSLDEYQSIILPVFRSVFGMPKSVQATVTLLENIDILMAKTPKADIKSDVLPMVYNSFESTAPQIQCASIRAAAHVAEYLDENAVRKMVLPRTRSVFETNSGQKPLHSMSSQVQANALTCIEQVMDKLEKTDTLDQVLPMLEKAKVQDPTILMPVVRIYKRMMADKRYGLTVNLLATKVLPTLIPVAVSPALKLDQFQELTELCQEMLDAVSKSQRNKLKLEKLSLQSTSELVPVHTQPMQFSAIEQPTGYPHRPPSLRLESRRTSISMDDVVRRTCSSASSSPDSNLLRVQATLPGRRHSDNTIQPPRILVAPCSPCTGSPLGYTSSGVPVRRHSSVGMHQQDSRFSNFFSSPKFQSPTTTSSNSTGLGADFFNSSRANMRRYSAAAVCGTGLPNQASSFLQQVGSGVSSLFSGK</sequence>
<evidence type="ECO:0000256" key="2">
    <source>
        <dbReference type="SAM" id="MobiDB-lite"/>
    </source>
</evidence>
<organism evidence="4 5">
    <name type="scientific">Galendromus occidentalis</name>
    <name type="common">western predatory mite</name>
    <dbReference type="NCBI Taxonomy" id="34638"/>
    <lineage>
        <taxon>Eukaryota</taxon>
        <taxon>Metazoa</taxon>
        <taxon>Ecdysozoa</taxon>
        <taxon>Arthropoda</taxon>
        <taxon>Chelicerata</taxon>
        <taxon>Arachnida</taxon>
        <taxon>Acari</taxon>
        <taxon>Parasitiformes</taxon>
        <taxon>Mesostigmata</taxon>
        <taxon>Gamasina</taxon>
        <taxon>Phytoseioidea</taxon>
        <taxon>Phytoseiidae</taxon>
        <taxon>Typhlodrominae</taxon>
        <taxon>Galendromus</taxon>
    </lineage>
</organism>
<protein>
    <submittedName>
        <fullName evidence="5">SCY1-like protein 2</fullName>
    </submittedName>
</protein>
<dbReference type="Gene3D" id="3.30.200.20">
    <property type="entry name" value="Phosphorylase Kinase, domain 1"/>
    <property type="match status" value="1"/>
</dbReference>
<keyword evidence="4" id="KW-1185">Reference proteome</keyword>
<accession>A0AAJ7SFH9</accession>
<dbReference type="SUPFAM" id="SSF56112">
    <property type="entry name" value="Protein kinase-like (PK-like)"/>
    <property type="match status" value="1"/>
</dbReference>
<gene>
    <name evidence="5" type="primary">LOC100903814</name>
</gene>
<dbReference type="CDD" id="cd14011">
    <property type="entry name" value="PK_SCY1_like"/>
    <property type="match status" value="1"/>
</dbReference>
<feature type="region of interest" description="Disordered" evidence="2">
    <location>
        <begin position="1"/>
        <end position="28"/>
    </location>
</feature>
<reference evidence="5" key="1">
    <citation type="submission" date="2025-08" db="UniProtKB">
        <authorList>
            <consortium name="RefSeq"/>
        </authorList>
    </citation>
    <scope>IDENTIFICATION</scope>
</reference>
<dbReference type="CTD" id="5740442"/>
<dbReference type="RefSeq" id="XP_028966958.1">
    <property type="nucleotide sequence ID" value="XM_029111125.1"/>
</dbReference>
<proteinExistence type="inferred from homology"/>
<dbReference type="KEGG" id="goe:100903814"/>
<dbReference type="InterPro" id="IPR051177">
    <property type="entry name" value="CIK-Related_Protein"/>
</dbReference>
<evidence type="ECO:0000256" key="1">
    <source>
        <dbReference type="ARBA" id="ARBA00038349"/>
    </source>
</evidence>
<dbReference type="SMART" id="SM00220">
    <property type="entry name" value="S_TKc"/>
    <property type="match status" value="1"/>
</dbReference>
<dbReference type="Pfam" id="PF00069">
    <property type="entry name" value="Pkinase"/>
    <property type="match status" value="1"/>
</dbReference>
<dbReference type="Gene3D" id="1.10.510.10">
    <property type="entry name" value="Transferase(Phosphotransferase) domain 1"/>
    <property type="match status" value="1"/>
</dbReference>
<dbReference type="PROSITE" id="PS50011">
    <property type="entry name" value="PROTEIN_KINASE_DOM"/>
    <property type="match status" value="1"/>
</dbReference>
<evidence type="ECO:0000259" key="3">
    <source>
        <dbReference type="PROSITE" id="PS50011"/>
    </source>
</evidence>
<dbReference type="GeneID" id="100903814"/>
<evidence type="ECO:0000313" key="5">
    <source>
        <dbReference type="RefSeq" id="XP_028966958.1"/>
    </source>
</evidence>
<dbReference type="InterPro" id="IPR016024">
    <property type="entry name" value="ARM-type_fold"/>
</dbReference>
<dbReference type="GO" id="GO:0005524">
    <property type="term" value="F:ATP binding"/>
    <property type="evidence" value="ECO:0007669"/>
    <property type="project" value="InterPro"/>
</dbReference>
<evidence type="ECO:0000313" key="4">
    <source>
        <dbReference type="Proteomes" id="UP000694867"/>
    </source>
</evidence>
<name>A0AAJ7SFH9_9ACAR</name>
<feature type="domain" description="Protein kinase" evidence="3">
    <location>
        <begin position="34"/>
        <end position="328"/>
    </location>
</feature>
<dbReference type="AlphaFoldDB" id="A0AAJ7SFH9"/>
<dbReference type="SUPFAM" id="SSF48371">
    <property type="entry name" value="ARM repeat"/>
    <property type="match status" value="1"/>
</dbReference>
<dbReference type="PANTHER" id="PTHR12984">
    <property type="entry name" value="SCY1-RELATED S/T PROTEIN KINASE-LIKE"/>
    <property type="match status" value="1"/>
</dbReference>
<dbReference type="GO" id="GO:0004672">
    <property type="term" value="F:protein kinase activity"/>
    <property type="evidence" value="ECO:0007669"/>
    <property type="project" value="InterPro"/>
</dbReference>
<dbReference type="Proteomes" id="UP000694867">
    <property type="component" value="Unplaced"/>
</dbReference>